<organism evidence="2 3">
    <name type="scientific">Anaeromyxobacter diazotrophicus</name>
    <dbReference type="NCBI Taxonomy" id="2590199"/>
    <lineage>
        <taxon>Bacteria</taxon>
        <taxon>Pseudomonadati</taxon>
        <taxon>Myxococcota</taxon>
        <taxon>Myxococcia</taxon>
        <taxon>Myxococcales</taxon>
        <taxon>Cystobacterineae</taxon>
        <taxon>Anaeromyxobacteraceae</taxon>
        <taxon>Anaeromyxobacter</taxon>
    </lineage>
</organism>
<accession>A0A7I9VLR6</accession>
<name>A0A7I9VLR6_9BACT</name>
<evidence type="ECO:0000313" key="2">
    <source>
        <dbReference type="EMBL" id="GEJ57352.1"/>
    </source>
</evidence>
<reference evidence="3" key="1">
    <citation type="journal article" date="2020" name="Appl. Environ. Microbiol.">
        <title>Diazotrophic Anaeromyxobacter Isolates from Soils.</title>
        <authorList>
            <person name="Masuda Y."/>
            <person name="Yamanaka H."/>
            <person name="Xu Z.X."/>
            <person name="Shiratori Y."/>
            <person name="Aono T."/>
            <person name="Amachi S."/>
            <person name="Senoo K."/>
            <person name="Itoh H."/>
        </authorList>
    </citation>
    <scope>NUCLEOTIDE SEQUENCE [LARGE SCALE GENOMIC DNA]</scope>
    <source>
        <strain evidence="3">R267</strain>
    </source>
</reference>
<evidence type="ECO:0000259" key="1">
    <source>
        <dbReference type="Pfam" id="PF05257"/>
    </source>
</evidence>
<proteinExistence type="predicted"/>
<gene>
    <name evidence="2" type="ORF">AMYX_20930</name>
</gene>
<comment type="caution">
    <text evidence="2">The sequence shown here is derived from an EMBL/GenBank/DDBJ whole genome shotgun (WGS) entry which is preliminary data.</text>
</comment>
<protein>
    <recommendedName>
        <fullName evidence="1">Peptidase C51 domain-containing protein</fullName>
    </recommendedName>
</protein>
<dbReference type="InterPro" id="IPR038765">
    <property type="entry name" value="Papain-like_cys_pep_sf"/>
</dbReference>
<dbReference type="Proteomes" id="UP000503640">
    <property type="component" value="Unassembled WGS sequence"/>
</dbReference>
<keyword evidence="3" id="KW-1185">Reference proteome</keyword>
<dbReference type="AlphaFoldDB" id="A0A7I9VLR6"/>
<sequence length="159" mass="16225">MAAAVKAVSSLVGQRQVVLAGVDYGPGCAALARAAFARAGRPLPAEARDAAALHALAQARGALLPTRTPSAGDLVFLADRPGGPPVHVGVVERAEADGTAVVLHRVARGVLPVRLNLAYPSRSDDPATGKHINDALRVGARAVPAGSLVVSVSDLLRRR</sequence>
<dbReference type="RefSeq" id="WP_176064810.1">
    <property type="nucleotide sequence ID" value="NZ_BJTG01000004.1"/>
</dbReference>
<dbReference type="InterPro" id="IPR007921">
    <property type="entry name" value="CHAP_dom"/>
</dbReference>
<feature type="domain" description="Peptidase C51" evidence="1">
    <location>
        <begin position="21"/>
        <end position="103"/>
    </location>
</feature>
<evidence type="ECO:0000313" key="3">
    <source>
        <dbReference type="Proteomes" id="UP000503640"/>
    </source>
</evidence>
<dbReference type="Pfam" id="PF05257">
    <property type="entry name" value="CHAP"/>
    <property type="match status" value="1"/>
</dbReference>
<dbReference type="SUPFAM" id="SSF54001">
    <property type="entry name" value="Cysteine proteinases"/>
    <property type="match status" value="1"/>
</dbReference>
<dbReference type="EMBL" id="BJTG01000004">
    <property type="protein sequence ID" value="GEJ57352.1"/>
    <property type="molecule type" value="Genomic_DNA"/>
</dbReference>